<gene>
    <name evidence="1" type="ORF">MJB10_25310</name>
</gene>
<proteinExistence type="predicted"/>
<accession>A0AA96LM82</accession>
<dbReference type="AlphaFoldDB" id="A0AA96LM82"/>
<evidence type="ECO:0000313" key="2">
    <source>
        <dbReference type="Proteomes" id="UP001304650"/>
    </source>
</evidence>
<protein>
    <submittedName>
        <fullName evidence="1">Uncharacterized protein</fullName>
    </submittedName>
</protein>
<evidence type="ECO:0000313" key="1">
    <source>
        <dbReference type="EMBL" id="WNR44340.1"/>
    </source>
</evidence>
<dbReference type="RefSeq" id="WP_314799871.1">
    <property type="nucleotide sequence ID" value="NZ_CP130319.1"/>
</dbReference>
<reference evidence="1" key="1">
    <citation type="submission" date="2022-02" db="EMBL/GenBank/DDBJ databases">
        <title>Paenibacillus sp. MBLB1832 Whole Genome Shotgun Sequencing.</title>
        <authorList>
            <person name="Hwang C.Y."/>
            <person name="Cho E.-S."/>
            <person name="Seo M.-J."/>
        </authorList>
    </citation>
    <scope>NUCLEOTIDE SEQUENCE</scope>
    <source>
        <strain evidence="1">MBLB1832</strain>
    </source>
</reference>
<dbReference type="KEGG" id="proo:MJB10_25310"/>
<organism evidence="1 2">
    <name type="scientific">Paenibacillus roseopurpureus</name>
    <dbReference type="NCBI Taxonomy" id="2918901"/>
    <lineage>
        <taxon>Bacteria</taxon>
        <taxon>Bacillati</taxon>
        <taxon>Bacillota</taxon>
        <taxon>Bacilli</taxon>
        <taxon>Bacillales</taxon>
        <taxon>Paenibacillaceae</taxon>
        <taxon>Paenibacillus</taxon>
    </lineage>
</organism>
<keyword evidence="2" id="KW-1185">Reference proteome</keyword>
<dbReference type="Proteomes" id="UP001304650">
    <property type="component" value="Chromosome"/>
</dbReference>
<name>A0AA96LM82_9BACL</name>
<sequence length="86" mass="9531">MPFSGAPHPAVEKKVNEKLLASMQLNGKSPIAAVGVEVQECWVHCSRALKMSKIWETDNWVPEQEQPDGMDMFPAHVAMNGIVLDE</sequence>
<dbReference type="EMBL" id="CP130319">
    <property type="protein sequence ID" value="WNR44340.1"/>
    <property type="molecule type" value="Genomic_DNA"/>
</dbReference>